<name>E3N0N9_CAERE</name>
<dbReference type="Pfam" id="PF07735">
    <property type="entry name" value="FBA_2"/>
    <property type="match status" value="1"/>
</dbReference>
<feature type="domain" description="F-box" evidence="1">
    <location>
        <begin position="43"/>
        <end position="93"/>
    </location>
</feature>
<evidence type="ECO:0000313" key="2">
    <source>
        <dbReference type="EMBL" id="EFP13572.1"/>
    </source>
</evidence>
<gene>
    <name evidence="2" type="ORF">CRE_10517</name>
</gene>
<proteinExistence type="predicted"/>
<dbReference type="FunCoup" id="E3N0N9">
    <property type="interactions" value="521"/>
</dbReference>
<dbReference type="EMBL" id="DS268506">
    <property type="protein sequence ID" value="EFP13572.1"/>
    <property type="molecule type" value="Genomic_DNA"/>
</dbReference>
<dbReference type="Proteomes" id="UP000008281">
    <property type="component" value="Unassembled WGS sequence"/>
</dbReference>
<dbReference type="InterPro" id="IPR001810">
    <property type="entry name" value="F-box_dom"/>
</dbReference>
<protein>
    <recommendedName>
        <fullName evidence="1">F-box domain-containing protein</fullName>
    </recommendedName>
</protein>
<dbReference type="AlphaFoldDB" id="E3N0N9"/>
<dbReference type="InterPro" id="IPR053222">
    <property type="entry name" value="Zygotic_Embryogenesis-Asso"/>
</dbReference>
<dbReference type="HOGENOM" id="CLU_028840_5_2_1"/>
<reference evidence="2" key="1">
    <citation type="submission" date="2007-07" db="EMBL/GenBank/DDBJ databases">
        <title>PCAP assembly of the Caenorhabditis remanei genome.</title>
        <authorList>
            <consortium name="The Caenorhabditis remanei Sequencing Consortium"/>
            <person name="Wilson R.K."/>
        </authorList>
    </citation>
    <scope>NUCLEOTIDE SEQUENCE [LARGE SCALE GENOMIC DNA]</scope>
    <source>
        <strain evidence="2">PB4641</strain>
    </source>
</reference>
<accession>E3N0N9</accession>
<evidence type="ECO:0000313" key="3">
    <source>
        <dbReference type="Proteomes" id="UP000008281"/>
    </source>
</evidence>
<organism evidence="3">
    <name type="scientific">Caenorhabditis remanei</name>
    <name type="common">Caenorhabditis vulgaris</name>
    <dbReference type="NCBI Taxonomy" id="31234"/>
    <lineage>
        <taxon>Eukaryota</taxon>
        <taxon>Metazoa</taxon>
        <taxon>Ecdysozoa</taxon>
        <taxon>Nematoda</taxon>
        <taxon>Chromadorea</taxon>
        <taxon>Rhabditida</taxon>
        <taxon>Rhabditina</taxon>
        <taxon>Rhabditomorpha</taxon>
        <taxon>Rhabditoidea</taxon>
        <taxon>Rhabditidae</taxon>
        <taxon>Peloderinae</taxon>
        <taxon>Caenorhabditis</taxon>
    </lineage>
</organism>
<dbReference type="Pfam" id="PF00646">
    <property type="entry name" value="F-box"/>
    <property type="match status" value="1"/>
</dbReference>
<keyword evidence="3" id="KW-1185">Reference proteome</keyword>
<dbReference type="InterPro" id="IPR012885">
    <property type="entry name" value="F-box_Sdz-33"/>
</dbReference>
<sequence>MLVFPERTLAASRSSVAVSLIYRPDIDSSFHLYPLSPAEMTTPFPLLRLPRLALICVFEQMEEREIIKFSLLSKRASNLSKSLRKLSASFIHLLVERDHLDIRVRFEMHQVVGLSYYFCPENAPNSANAVLQKMTFTHGNIGLTATQLLERVQDVTNCESLKRVDINRVPRFDVCVALFSLKNIRELHIGYNVPNSFAKKTLRILSPVTSEITLCKIPFESRDEFQTFLKSNLNFLAIYSYRAKISFKFSIDDVLVANALKLKLREVSSSVKGVNQLFLNWLQNKWDSRMEHFSVNVYEHVNENNLLKGLNAIPCLEQRTFHYSTQLDTPPKTIEGGFDVRRDDGKLATIKFEAGVEDEIIDFYVWP</sequence>
<dbReference type="PANTHER" id="PTHR22899:SF0">
    <property type="entry name" value="F-BOX ASSOCIATED DOMAIN-CONTAINING PROTEIN-RELATED"/>
    <property type="match status" value="1"/>
</dbReference>
<dbReference type="PANTHER" id="PTHR22899">
    <property type="entry name" value="CYCLIN-RELATED F-BOX FAMILY"/>
    <property type="match status" value="1"/>
</dbReference>
<evidence type="ECO:0000259" key="1">
    <source>
        <dbReference type="PROSITE" id="PS50181"/>
    </source>
</evidence>
<dbReference type="PROSITE" id="PS50181">
    <property type="entry name" value="FBOX"/>
    <property type="match status" value="1"/>
</dbReference>
<dbReference type="InParanoid" id="E3N0N9"/>